<sequence length="320" mass="36108">MKKIILILATVLLTIILSACGNNQKDADSDDELEAVDKDKVKVVTSFSMIEDMTKEIGGEHVEVTNLVPTGTDPHDYEPQPSDIKHLSQADLVVYNGLNLEGGNQGWLSKALSSTDFSKKNAIKASEGVSPKYIKDEDGNKEVNPHAFIDPNVGEKMIKNITRSLSERNPQHKSYYEANEKEYLKKLNNIEDNYNQQLGSIPKENRVFVASEQAFQYLTDRYDLKEGYIWPIDTDENGTPNQIKDLTKFIKSNKPANLFVESNVDTRPMKTVSNETGVPIYKKPIYSDEIGKKGEQADTYLKYLEYNLDVLTDGMKNKEN</sequence>
<evidence type="ECO:0000313" key="7">
    <source>
        <dbReference type="EMBL" id="RIN07707.1"/>
    </source>
</evidence>
<gene>
    <name evidence="7" type="ORF">BU097_13100</name>
</gene>
<organism evidence="7 8">
    <name type="scientific">Staphylococcus xylosus</name>
    <dbReference type="NCBI Taxonomy" id="1288"/>
    <lineage>
        <taxon>Bacteria</taxon>
        <taxon>Bacillati</taxon>
        <taxon>Bacillota</taxon>
        <taxon>Bacilli</taxon>
        <taxon>Bacillales</taxon>
        <taxon>Staphylococcaceae</taxon>
        <taxon>Staphylococcus</taxon>
    </lineage>
</organism>
<dbReference type="PRINTS" id="PR00690">
    <property type="entry name" value="ADHESNFAMILY"/>
</dbReference>
<dbReference type="EMBL" id="QXUL01000092">
    <property type="protein sequence ID" value="RIN07707.1"/>
    <property type="molecule type" value="Genomic_DNA"/>
</dbReference>
<evidence type="ECO:0000256" key="3">
    <source>
        <dbReference type="ARBA" id="ARBA00022723"/>
    </source>
</evidence>
<accession>A0A418IKF0</accession>
<evidence type="ECO:0000256" key="2">
    <source>
        <dbReference type="ARBA" id="ARBA00022448"/>
    </source>
</evidence>
<dbReference type="GO" id="GO:0007155">
    <property type="term" value="P:cell adhesion"/>
    <property type="evidence" value="ECO:0007669"/>
    <property type="project" value="InterPro"/>
</dbReference>
<dbReference type="InterPro" id="IPR006129">
    <property type="entry name" value="AdhesinB"/>
</dbReference>
<dbReference type="PANTHER" id="PTHR42953">
    <property type="entry name" value="HIGH-AFFINITY ZINC UPTAKE SYSTEM PROTEIN ZNUA-RELATED"/>
    <property type="match status" value="1"/>
</dbReference>
<dbReference type="InterPro" id="IPR006128">
    <property type="entry name" value="Lipoprotein_PsaA-like"/>
</dbReference>
<dbReference type="OrthoDB" id="9793396at2"/>
<name>A0A418IKF0_STAXY</name>
<keyword evidence="8" id="KW-1185">Reference proteome</keyword>
<comment type="caution">
    <text evidence="7">The sequence shown here is derived from an EMBL/GenBank/DDBJ whole genome shotgun (WGS) entry which is preliminary data.</text>
</comment>
<protein>
    <submittedName>
        <fullName evidence="7">Zinc ABC transporter substrate-binding protein</fullName>
    </submittedName>
</protein>
<feature type="chain" id="PRO_5038688854" evidence="6">
    <location>
        <begin position="22"/>
        <end position="320"/>
    </location>
</feature>
<comment type="subcellular location">
    <subcellularLocation>
        <location evidence="1">Cell envelope</location>
    </subcellularLocation>
</comment>
<evidence type="ECO:0000256" key="4">
    <source>
        <dbReference type="ARBA" id="ARBA00022729"/>
    </source>
</evidence>
<keyword evidence="3" id="KW-0479">Metal-binding</keyword>
<evidence type="ECO:0000256" key="5">
    <source>
        <dbReference type="RuleBase" id="RU003512"/>
    </source>
</evidence>
<proteinExistence type="inferred from homology"/>
<evidence type="ECO:0000256" key="6">
    <source>
        <dbReference type="SAM" id="SignalP"/>
    </source>
</evidence>
<dbReference type="GO" id="GO:0030001">
    <property type="term" value="P:metal ion transport"/>
    <property type="evidence" value="ECO:0007669"/>
    <property type="project" value="InterPro"/>
</dbReference>
<evidence type="ECO:0000256" key="1">
    <source>
        <dbReference type="ARBA" id="ARBA00004196"/>
    </source>
</evidence>
<dbReference type="Pfam" id="PF01297">
    <property type="entry name" value="ZnuA"/>
    <property type="match status" value="1"/>
</dbReference>
<dbReference type="PROSITE" id="PS51257">
    <property type="entry name" value="PROKAR_LIPOPROTEIN"/>
    <property type="match status" value="1"/>
</dbReference>
<dbReference type="InterPro" id="IPR006127">
    <property type="entry name" value="ZnuA-like"/>
</dbReference>
<comment type="similarity">
    <text evidence="5">Belongs to the bacterial solute-binding protein 9 family.</text>
</comment>
<dbReference type="InterPro" id="IPR050492">
    <property type="entry name" value="Bact_metal-bind_prot9"/>
</dbReference>
<keyword evidence="2 5" id="KW-0813">Transport</keyword>
<dbReference type="Gene3D" id="3.40.50.1980">
    <property type="entry name" value="Nitrogenase molybdenum iron protein domain"/>
    <property type="match status" value="2"/>
</dbReference>
<reference evidence="7 8" key="1">
    <citation type="journal article" date="2016" name="Front. Microbiol.">
        <title>Comprehensive Phylogenetic Analysis of Bovine Non-aureus Staphylococci Species Based on Whole-Genome Sequencing.</title>
        <authorList>
            <person name="Naushad S."/>
            <person name="Barkema H.W."/>
            <person name="Luby C."/>
            <person name="Condas L.A."/>
            <person name="Nobrega D.B."/>
            <person name="Carson D.A."/>
            <person name="De Buck J."/>
        </authorList>
    </citation>
    <scope>NUCLEOTIDE SEQUENCE [LARGE SCALE GENOMIC DNA]</scope>
    <source>
        <strain evidence="7 8">SNUC 102</strain>
    </source>
</reference>
<dbReference type="GO" id="GO:0030313">
    <property type="term" value="C:cell envelope"/>
    <property type="evidence" value="ECO:0007669"/>
    <property type="project" value="UniProtKB-SubCell"/>
</dbReference>
<feature type="signal peptide" evidence="6">
    <location>
        <begin position="1"/>
        <end position="21"/>
    </location>
</feature>
<dbReference type="AlphaFoldDB" id="A0A418IKF0"/>
<dbReference type="Proteomes" id="UP000285567">
    <property type="component" value="Unassembled WGS sequence"/>
</dbReference>
<dbReference type="PANTHER" id="PTHR42953:SF1">
    <property type="entry name" value="METAL-BINDING PROTEIN HI_0362-RELATED"/>
    <property type="match status" value="1"/>
</dbReference>
<evidence type="ECO:0000313" key="8">
    <source>
        <dbReference type="Proteomes" id="UP000285567"/>
    </source>
</evidence>
<dbReference type="RefSeq" id="WP_119604234.1">
    <property type="nucleotide sequence ID" value="NZ_QXUL01000092.1"/>
</dbReference>
<keyword evidence="4 6" id="KW-0732">Signal</keyword>
<dbReference type="GO" id="GO:0046872">
    <property type="term" value="F:metal ion binding"/>
    <property type="evidence" value="ECO:0007669"/>
    <property type="project" value="UniProtKB-KW"/>
</dbReference>
<dbReference type="SUPFAM" id="SSF53807">
    <property type="entry name" value="Helical backbone' metal receptor"/>
    <property type="match status" value="1"/>
</dbReference>
<dbReference type="PRINTS" id="PR00691">
    <property type="entry name" value="ADHESINB"/>
</dbReference>